<dbReference type="Gene3D" id="3.40.50.1820">
    <property type="entry name" value="alpha/beta hydrolase"/>
    <property type="match status" value="1"/>
</dbReference>
<dbReference type="InterPro" id="IPR050466">
    <property type="entry name" value="Carboxylest/Gibb_receptor"/>
</dbReference>
<dbReference type="SUPFAM" id="SSF53474">
    <property type="entry name" value="alpha/beta-Hydrolases"/>
    <property type="match status" value="1"/>
</dbReference>
<protein>
    <submittedName>
        <fullName evidence="2">Alpha/beta-hydrolase</fullName>
    </submittedName>
</protein>
<dbReference type="GO" id="GO:0006508">
    <property type="term" value="P:proteolysis"/>
    <property type="evidence" value="ECO:0007669"/>
    <property type="project" value="InterPro"/>
</dbReference>
<name>A0A6A6XU92_9PLEO</name>
<dbReference type="Proteomes" id="UP000799757">
    <property type="component" value="Unassembled WGS sequence"/>
</dbReference>
<proteinExistence type="predicted"/>
<accession>A0A6A6XU92</accession>
<keyword evidence="2" id="KW-0378">Hydrolase</keyword>
<reference evidence="2" key="1">
    <citation type="journal article" date="2020" name="Stud. Mycol.">
        <title>101 Dothideomycetes genomes: a test case for predicting lifestyles and emergence of pathogens.</title>
        <authorList>
            <person name="Haridas S."/>
            <person name="Albert R."/>
            <person name="Binder M."/>
            <person name="Bloem J."/>
            <person name="Labutti K."/>
            <person name="Salamov A."/>
            <person name="Andreopoulos B."/>
            <person name="Baker S."/>
            <person name="Barry K."/>
            <person name="Bills G."/>
            <person name="Bluhm B."/>
            <person name="Cannon C."/>
            <person name="Castanera R."/>
            <person name="Culley D."/>
            <person name="Daum C."/>
            <person name="Ezra D."/>
            <person name="Gonzalez J."/>
            <person name="Henrissat B."/>
            <person name="Kuo A."/>
            <person name="Liang C."/>
            <person name="Lipzen A."/>
            <person name="Lutzoni F."/>
            <person name="Magnuson J."/>
            <person name="Mondo S."/>
            <person name="Nolan M."/>
            <person name="Ohm R."/>
            <person name="Pangilinan J."/>
            <person name="Park H.-J."/>
            <person name="Ramirez L."/>
            <person name="Alfaro M."/>
            <person name="Sun H."/>
            <person name="Tritt A."/>
            <person name="Yoshinaga Y."/>
            <person name="Zwiers L.-H."/>
            <person name="Turgeon B."/>
            <person name="Goodwin S."/>
            <person name="Spatafora J."/>
            <person name="Crous P."/>
            <person name="Grigoriev I."/>
        </authorList>
    </citation>
    <scope>NUCLEOTIDE SEQUENCE</scope>
    <source>
        <strain evidence="2">CBS 109.77</strain>
    </source>
</reference>
<gene>
    <name evidence="2" type="ORF">K505DRAFT_230616</name>
</gene>
<dbReference type="PANTHER" id="PTHR23024:SF24">
    <property type="entry name" value="ALPHA_BETA HYDROLASE FOLD-3 DOMAIN-CONTAINING PROTEIN"/>
    <property type="match status" value="1"/>
</dbReference>
<dbReference type="OrthoDB" id="19653at2759"/>
<dbReference type="EMBL" id="MU001761">
    <property type="protein sequence ID" value="KAF2799605.1"/>
    <property type="molecule type" value="Genomic_DNA"/>
</dbReference>
<dbReference type="PANTHER" id="PTHR23024">
    <property type="entry name" value="ARYLACETAMIDE DEACETYLASE"/>
    <property type="match status" value="1"/>
</dbReference>
<evidence type="ECO:0000259" key="1">
    <source>
        <dbReference type="Pfam" id="PF07859"/>
    </source>
</evidence>
<feature type="domain" description="Alpha/beta hydrolase fold-3" evidence="1">
    <location>
        <begin position="74"/>
        <end position="194"/>
    </location>
</feature>
<dbReference type="AlphaFoldDB" id="A0A6A6XU92"/>
<dbReference type="InterPro" id="IPR029058">
    <property type="entry name" value="AB_hydrolase_fold"/>
</dbReference>
<evidence type="ECO:0000313" key="3">
    <source>
        <dbReference type="Proteomes" id="UP000799757"/>
    </source>
</evidence>
<organism evidence="2 3">
    <name type="scientific">Melanomma pulvis-pyrius CBS 109.77</name>
    <dbReference type="NCBI Taxonomy" id="1314802"/>
    <lineage>
        <taxon>Eukaryota</taxon>
        <taxon>Fungi</taxon>
        <taxon>Dikarya</taxon>
        <taxon>Ascomycota</taxon>
        <taxon>Pezizomycotina</taxon>
        <taxon>Dothideomycetes</taxon>
        <taxon>Pleosporomycetidae</taxon>
        <taxon>Pleosporales</taxon>
        <taxon>Melanommataceae</taxon>
        <taxon>Melanomma</taxon>
    </lineage>
</organism>
<keyword evidence="3" id="KW-1185">Reference proteome</keyword>
<evidence type="ECO:0000313" key="2">
    <source>
        <dbReference type="EMBL" id="KAF2799605.1"/>
    </source>
</evidence>
<dbReference type="InterPro" id="IPR013094">
    <property type="entry name" value="AB_hydrolase_3"/>
</dbReference>
<sequence>MSSETVKNFTEVVVNFKEEQFQIDQPESGLARTRFDAFHIHTTTYVTVGPDDHEIQVSILIPKEIGQEPCPLHVKFHGGGFATGDALFKNWHHAHHVRLALQTNSITILPNYRLMPEHNGKDILSDIHDFWTWFHNGFSNFLQERHAGITFDKEQLLISGESAGGFLAAYSWLSDKAGTPIKALYLQYPMLFYYTKKAGRFMGDEPENDIDEHRKAGTLRSISSAKPPDHMAMAYCLSVTGRWEKEFNEDDIEKYLERKIDPPVSFPQMFVYHGTNDSAVPIANTEKFLNMVRSKYSDQYKDKNILFQRVEGQDHAGDYDIDENEPGMEWLKDMLAEIKTAWTS</sequence>
<dbReference type="Pfam" id="PF07859">
    <property type="entry name" value="Abhydrolase_3"/>
    <property type="match status" value="1"/>
</dbReference>
<dbReference type="GO" id="GO:0008236">
    <property type="term" value="F:serine-type peptidase activity"/>
    <property type="evidence" value="ECO:0007669"/>
    <property type="project" value="InterPro"/>
</dbReference>